<dbReference type="Pfam" id="PF02386">
    <property type="entry name" value="TrkH"/>
    <property type="match status" value="1"/>
</dbReference>
<feature type="transmembrane region" description="Helical" evidence="7">
    <location>
        <begin position="441"/>
        <end position="461"/>
    </location>
</feature>
<feature type="transmembrane region" description="Helical" evidence="7">
    <location>
        <begin position="636"/>
        <end position="660"/>
    </location>
</feature>
<comment type="caution">
    <text evidence="9">The sequence shown here is derived from an EMBL/GenBank/DDBJ whole genome shotgun (WGS) entry which is preliminary data.</text>
</comment>
<reference evidence="9 10" key="1">
    <citation type="journal article" date="2024" name="J. Plant Pathol.">
        <title>Sequence and assembly of the genome of Seiridium unicorne, isolate CBS 538.82, causal agent of cypress canker disease.</title>
        <authorList>
            <person name="Scali E."/>
            <person name="Rocca G.D."/>
            <person name="Danti R."/>
            <person name="Garbelotto M."/>
            <person name="Barberini S."/>
            <person name="Baroncelli R."/>
            <person name="Emiliani G."/>
        </authorList>
    </citation>
    <scope>NUCLEOTIDE SEQUENCE [LARGE SCALE GENOMIC DNA]</scope>
    <source>
        <strain evidence="9 10">BM-138-508</strain>
    </source>
</reference>
<dbReference type="InterPro" id="IPR003445">
    <property type="entry name" value="Cat_transpt"/>
</dbReference>
<comment type="subcellular location">
    <subcellularLocation>
        <location evidence="1">Membrane</location>
        <topology evidence="1">Multi-pass membrane protein</topology>
    </subcellularLocation>
</comment>
<keyword evidence="2 7" id="KW-0813">Transport</keyword>
<proteinExistence type="inferred from homology"/>
<dbReference type="PANTHER" id="PTHR31064">
    <property type="entry name" value="POTASSIUM TRANSPORT PROTEIN DDB_G0292412-RELATED"/>
    <property type="match status" value="1"/>
</dbReference>
<keyword evidence="6 7" id="KW-0472">Membrane</keyword>
<evidence type="ECO:0000313" key="10">
    <source>
        <dbReference type="Proteomes" id="UP001408356"/>
    </source>
</evidence>
<feature type="region of interest" description="Disordered" evidence="8">
    <location>
        <begin position="143"/>
        <end position="168"/>
    </location>
</feature>
<keyword evidence="5 7" id="KW-0406">Ion transport</keyword>
<evidence type="ECO:0000256" key="1">
    <source>
        <dbReference type="ARBA" id="ARBA00004141"/>
    </source>
</evidence>
<feature type="transmembrane region" description="Helical" evidence="7">
    <location>
        <begin position="302"/>
        <end position="326"/>
    </location>
</feature>
<gene>
    <name evidence="9" type="ORF">SUNI508_06425</name>
</gene>
<feature type="transmembrane region" description="Helical" evidence="7">
    <location>
        <begin position="611"/>
        <end position="630"/>
    </location>
</feature>
<organism evidence="9 10">
    <name type="scientific">Seiridium unicorne</name>
    <dbReference type="NCBI Taxonomy" id="138068"/>
    <lineage>
        <taxon>Eukaryota</taxon>
        <taxon>Fungi</taxon>
        <taxon>Dikarya</taxon>
        <taxon>Ascomycota</taxon>
        <taxon>Pezizomycotina</taxon>
        <taxon>Sordariomycetes</taxon>
        <taxon>Xylariomycetidae</taxon>
        <taxon>Amphisphaeriales</taxon>
        <taxon>Sporocadaceae</taxon>
        <taxon>Seiridium</taxon>
    </lineage>
</organism>
<keyword evidence="7" id="KW-0633">Potassium transport</keyword>
<keyword evidence="4 7" id="KW-1133">Transmembrane helix</keyword>
<dbReference type="Proteomes" id="UP001408356">
    <property type="component" value="Unassembled WGS sequence"/>
</dbReference>
<evidence type="ECO:0000256" key="5">
    <source>
        <dbReference type="ARBA" id="ARBA00023065"/>
    </source>
</evidence>
<sequence length="733" mass="81185">MSRQGGFARRLPLLAAIRPYLPPLNFITVHYMYFITVCLLASVVFYGSSNPRGSISYADSLFLVISAMSEAGLNTVNLSQMTTWQQVMLWLLIILGSQIWVSIWTVLARKHAFEKRFKDIARRATLRSPRSFDRRRSATDIPLAQRLKTLGSRSKAPPSTDGRGNEHEGRRIAAQDAGTGILPISGPVSIQKLREPVPRSVGQPSAATDLGETAVRDHITFVDTAEHQSRATATGIDTGDGPSRRHVSTPDGARLELGPLQRELSHHQFLTAKKVGRNAQFHDLTHDERETLGGTEYRALKVLSIIVPLYFFSWQILGCVALGAWITNNYPQPALSNAINPWWNGIFNGVSAFNNSGMSVLDANMIPYGSSYFVLVVMGAMVLAGNTAYPVFLRFWLWSILKLLNLLSYETAFRGLKDTLEYILKYPRRVYTNLFPSRANWWLVFMLFMLNGTDWVAFEILNIGNTSLEHIPVGSRVLDGLFQAIAVRSGGFYVVSIPTLYIGLQVLYVIMMYISVYPVVITMRHSNVYEERSLGIYADDVDAASVASTSSSATAENRGTNSPSVVSRLLRSAIGRWDGVGAAPRPANDSGPESHSTFISHQVRGQLSHDLWLLVLAVLLISTIETSHFLEDPATYSVFNIIFEVVSAYGCVGVSVGVPYDAFSFSGGMYTGSKLVLCLVMLRGRHRGLPVALDRAVRLPGDELGRTEEEDHRIRRSMSMRRTSTDYGRAGAM</sequence>
<feature type="transmembrane region" description="Helical" evidence="7">
    <location>
        <begin position="365"/>
        <end position="384"/>
    </location>
</feature>
<evidence type="ECO:0000256" key="8">
    <source>
        <dbReference type="SAM" id="MobiDB-lite"/>
    </source>
</evidence>
<dbReference type="PANTHER" id="PTHR31064:SF37">
    <property type="entry name" value="TRANSPORTER, PUTATIVE (EUROFUNG)-RELATED"/>
    <property type="match status" value="1"/>
</dbReference>
<comment type="similarity">
    <text evidence="7">Belongs to the TrkH potassium transport family.</text>
</comment>
<feature type="region of interest" description="Disordered" evidence="8">
    <location>
        <begin position="226"/>
        <end position="249"/>
    </location>
</feature>
<evidence type="ECO:0000256" key="6">
    <source>
        <dbReference type="ARBA" id="ARBA00023136"/>
    </source>
</evidence>
<feature type="transmembrane region" description="Helical" evidence="7">
    <location>
        <begin position="500"/>
        <end position="520"/>
    </location>
</feature>
<protein>
    <recommendedName>
        <fullName evidence="7">Potassium transport protein</fullName>
    </recommendedName>
</protein>
<evidence type="ECO:0000256" key="7">
    <source>
        <dbReference type="PIRNR" id="PIRNR002450"/>
    </source>
</evidence>
<keyword evidence="7" id="KW-0630">Potassium</keyword>
<dbReference type="EMBL" id="JARVKF010000235">
    <property type="protein sequence ID" value="KAK9420429.1"/>
    <property type="molecule type" value="Genomic_DNA"/>
</dbReference>
<keyword evidence="3 7" id="KW-0812">Transmembrane</keyword>
<name>A0ABR2V0T2_9PEZI</name>
<dbReference type="PIRSF" id="PIRSF002450">
    <property type="entry name" value="K+_transpter_TRK"/>
    <property type="match status" value="1"/>
</dbReference>
<feature type="transmembrane region" description="Helical" evidence="7">
    <location>
        <begin position="31"/>
        <end position="49"/>
    </location>
</feature>
<keyword evidence="10" id="KW-1185">Reference proteome</keyword>
<feature type="transmembrane region" description="Helical" evidence="7">
    <location>
        <begin position="87"/>
        <end position="108"/>
    </location>
</feature>
<evidence type="ECO:0000256" key="4">
    <source>
        <dbReference type="ARBA" id="ARBA00022989"/>
    </source>
</evidence>
<accession>A0ABR2V0T2</accession>
<evidence type="ECO:0000313" key="9">
    <source>
        <dbReference type="EMBL" id="KAK9420429.1"/>
    </source>
</evidence>
<dbReference type="InterPro" id="IPR015958">
    <property type="entry name" value="Trk1_fungi"/>
</dbReference>
<evidence type="ECO:0000256" key="3">
    <source>
        <dbReference type="ARBA" id="ARBA00022692"/>
    </source>
</evidence>
<dbReference type="InterPro" id="IPR051143">
    <property type="entry name" value="TrkH_K-transport"/>
</dbReference>
<evidence type="ECO:0000256" key="2">
    <source>
        <dbReference type="ARBA" id="ARBA00022448"/>
    </source>
</evidence>